<dbReference type="SMART" id="SM00916">
    <property type="entry name" value="L51_S25_CI-B8"/>
    <property type="match status" value="1"/>
</dbReference>
<keyword evidence="2" id="KW-0689">Ribosomal protein</keyword>
<dbReference type="EMBL" id="PUHR01000129">
    <property type="protein sequence ID" value="KAG0663668.1"/>
    <property type="molecule type" value="Genomic_DNA"/>
</dbReference>
<reference evidence="6 7" key="1">
    <citation type="submission" date="2020-11" db="EMBL/GenBank/DDBJ databases">
        <title>Kefir isolates.</title>
        <authorList>
            <person name="Marcisauskas S."/>
            <person name="Kim Y."/>
            <person name="Blasche S."/>
        </authorList>
    </citation>
    <scope>NUCLEOTIDE SEQUENCE [LARGE SCALE GENOMIC DNA]</scope>
    <source>
        <strain evidence="6 7">OG2</strain>
    </source>
</reference>
<gene>
    <name evidence="6" type="ORF">C6P45_000768</name>
</gene>
<keyword evidence="3" id="KW-0496">Mitochondrion</keyword>
<dbReference type="InterPro" id="IPR040049">
    <property type="entry name" value="Ribosomal_mS25/mL61"/>
</dbReference>
<dbReference type="Pfam" id="PF05047">
    <property type="entry name" value="L51_S25_CI-B8"/>
    <property type="match status" value="1"/>
</dbReference>
<comment type="caution">
    <text evidence="6">The sequence shown here is derived from an EMBL/GenBank/DDBJ whole genome shotgun (WGS) entry which is preliminary data.</text>
</comment>
<evidence type="ECO:0000256" key="2">
    <source>
        <dbReference type="ARBA" id="ARBA00022980"/>
    </source>
</evidence>
<sequence>MSKVARQKNFLNAISFTTKKPQVLINPGKYQGMRLTFQAQNHSGHMGPRMLWRKYLPTLQFYNPNFKIDVVRINNEKKTVNVPCTMEIIDNTGKTIDTIDMKNKMYDNIMDEFLSKVEHKPIPEDELIQV</sequence>
<comment type="subcellular location">
    <subcellularLocation>
        <location evidence="1">Mitochondrion</location>
    </subcellularLocation>
</comment>
<evidence type="ECO:0000256" key="1">
    <source>
        <dbReference type="ARBA" id="ARBA00004173"/>
    </source>
</evidence>
<evidence type="ECO:0000313" key="7">
    <source>
        <dbReference type="Proteomes" id="UP000750334"/>
    </source>
</evidence>
<dbReference type="Proteomes" id="UP000750334">
    <property type="component" value="Unassembled WGS sequence"/>
</dbReference>
<dbReference type="GO" id="GO:0005739">
    <property type="term" value="C:mitochondrion"/>
    <property type="evidence" value="ECO:0007669"/>
    <property type="project" value="UniProtKB-SubCell"/>
</dbReference>
<protein>
    <recommendedName>
        <fullName evidence="5">Ribosomal protein/NADH dehydrogenase domain-containing protein</fullName>
    </recommendedName>
</protein>
<keyword evidence="4" id="KW-0687">Ribonucleoprotein</keyword>
<feature type="domain" description="Ribosomal protein/NADH dehydrogenase" evidence="5">
    <location>
        <begin position="40"/>
        <end position="120"/>
    </location>
</feature>
<dbReference type="InterPro" id="IPR007741">
    <property type="entry name" value="Ribosomal_mL43/mS25/NADH_DH"/>
</dbReference>
<proteinExistence type="predicted"/>
<dbReference type="OrthoDB" id="1696305at2759"/>
<dbReference type="AlphaFoldDB" id="A0A9P6W6P9"/>
<dbReference type="PANTHER" id="PTHR13274">
    <property type="entry name" value="MITOCHONDRIAL RIBOSOMAL PROTEIN S25"/>
    <property type="match status" value="1"/>
</dbReference>
<evidence type="ECO:0000256" key="3">
    <source>
        <dbReference type="ARBA" id="ARBA00023128"/>
    </source>
</evidence>
<dbReference type="PANTHER" id="PTHR13274:SF2">
    <property type="entry name" value="SMALL RIBOSOMAL SUBUNIT PROTEIN MS25"/>
    <property type="match status" value="1"/>
</dbReference>
<organism evidence="6 7">
    <name type="scientific">Maudiozyma exigua</name>
    <name type="common">Yeast</name>
    <name type="synonym">Kazachstania exigua</name>
    <dbReference type="NCBI Taxonomy" id="34358"/>
    <lineage>
        <taxon>Eukaryota</taxon>
        <taxon>Fungi</taxon>
        <taxon>Dikarya</taxon>
        <taxon>Ascomycota</taxon>
        <taxon>Saccharomycotina</taxon>
        <taxon>Saccharomycetes</taxon>
        <taxon>Saccharomycetales</taxon>
        <taxon>Saccharomycetaceae</taxon>
        <taxon>Maudiozyma</taxon>
    </lineage>
</organism>
<name>A0A9P6W6P9_MAUEX</name>
<keyword evidence="7" id="KW-1185">Reference proteome</keyword>
<dbReference type="GO" id="GO:0005840">
    <property type="term" value="C:ribosome"/>
    <property type="evidence" value="ECO:0007669"/>
    <property type="project" value="UniProtKB-KW"/>
</dbReference>
<dbReference type="GO" id="GO:1990904">
    <property type="term" value="C:ribonucleoprotein complex"/>
    <property type="evidence" value="ECO:0007669"/>
    <property type="project" value="UniProtKB-KW"/>
</dbReference>
<evidence type="ECO:0000313" key="6">
    <source>
        <dbReference type="EMBL" id="KAG0663668.1"/>
    </source>
</evidence>
<accession>A0A9P6W6P9</accession>
<evidence type="ECO:0000256" key="4">
    <source>
        <dbReference type="ARBA" id="ARBA00023274"/>
    </source>
</evidence>
<evidence type="ECO:0000259" key="5">
    <source>
        <dbReference type="SMART" id="SM00916"/>
    </source>
</evidence>
<dbReference type="GO" id="GO:0003735">
    <property type="term" value="F:structural constituent of ribosome"/>
    <property type="evidence" value="ECO:0007669"/>
    <property type="project" value="InterPro"/>
</dbReference>